<evidence type="ECO:0000256" key="1">
    <source>
        <dbReference type="SAM" id="Phobius"/>
    </source>
</evidence>
<name>A0ABV2KWZ5_9BACI</name>
<feature type="transmembrane region" description="Helical" evidence="1">
    <location>
        <begin position="7"/>
        <end position="27"/>
    </location>
</feature>
<keyword evidence="1" id="KW-1133">Transmembrane helix</keyword>
<gene>
    <name evidence="2" type="ORF">ABID56_002234</name>
</gene>
<keyword evidence="1" id="KW-0472">Membrane</keyword>
<evidence type="ECO:0000313" key="2">
    <source>
        <dbReference type="EMBL" id="MET3684108.1"/>
    </source>
</evidence>
<keyword evidence="1" id="KW-0812">Transmembrane</keyword>
<reference evidence="2 3" key="1">
    <citation type="submission" date="2024-06" db="EMBL/GenBank/DDBJ databases">
        <title>Genomic Encyclopedia of Type Strains, Phase IV (KMG-IV): sequencing the most valuable type-strain genomes for metagenomic binning, comparative biology and taxonomic classification.</title>
        <authorList>
            <person name="Goeker M."/>
        </authorList>
    </citation>
    <scope>NUCLEOTIDE SEQUENCE [LARGE SCALE GENOMIC DNA]</scope>
    <source>
        <strain evidence="2 3">DSM 23520</strain>
    </source>
</reference>
<accession>A0ABV2KWZ5</accession>
<dbReference type="RefSeq" id="WP_354221147.1">
    <property type="nucleotide sequence ID" value="NZ_JBEPMX010000012.1"/>
</dbReference>
<sequence>MNLKGKTIVGIIVGIVVIMAFVIYFTFTYLQNEDMIDEGAPFDQVIEHRLLS</sequence>
<proteinExistence type="predicted"/>
<evidence type="ECO:0000313" key="3">
    <source>
        <dbReference type="Proteomes" id="UP001549167"/>
    </source>
</evidence>
<comment type="caution">
    <text evidence="2">The sequence shown here is derived from an EMBL/GenBank/DDBJ whole genome shotgun (WGS) entry which is preliminary data.</text>
</comment>
<dbReference type="EMBL" id="JBEPMX010000012">
    <property type="protein sequence ID" value="MET3684108.1"/>
    <property type="molecule type" value="Genomic_DNA"/>
</dbReference>
<keyword evidence="3" id="KW-1185">Reference proteome</keyword>
<dbReference type="Proteomes" id="UP001549167">
    <property type="component" value="Unassembled WGS sequence"/>
</dbReference>
<protein>
    <submittedName>
        <fullName evidence="2">Uncharacterized protein</fullName>
    </submittedName>
</protein>
<organism evidence="2 3">
    <name type="scientific">Alkalibacillus flavidus</name>
    <dbReference type="NCBI Taxonomy" id="546021"/>
    <lineage>
        <taxon>Bacteria</taxon>
        <taxon>Bacillati</taxon>
        <taxon>Bacillota</taxon>
        <taxon>Bacilli</taxon>
        <taxon>Bacillales</taxon>
        <taxon>Bacillaceae</taxon>
        <taxon>Alkalibacillus</taxon>
    </lineage>
</organism>